<evidence type="ECO:0000259" key="10">
    <source>
        <dbReference type="PROSITE" id="PS50110"/>
    </source>
</evidence>
<dbReference type="Gene3D" id="3.30.565.10">
    <property type="entry name" value="Histidine kinase-like ATPase, C-terminal domain"/>
    <property type="match status" value="1"/>
</dbReference>
<dbReference type="SMART" id="SM00448">
    <property type="entry name" value="REC"/>
    <property type="match status" value="2"/>
</dbReference>
<evidence type="ECO:0000256" key="5">
    <source>
        <dbReference type="ARBA" id="ARBA00022777"/>
    </source>
</evidence>
<keyword evidence="5 13" id="KW-0418">Kinase</keyword>
<evidence type="ECO:0000259" key="12">
    <source>
        <dbReference type="PROSITE" id="PS50113"/>
    </source>
</evidence>
<dbReference type="InterPro" id="IPR004358">
    <property type="entry name" value="Sig_transdc_His_kin-like_C"/>
</dbReference>
<dbReference type="SMART" id="SM00387">
    <property type="entry name" value="HATPase_c"/>
    <property type="match status" value="1"/>
</dbReference>
<evidence type="ECO:0000256" key="1">
    <source>
        <dbReference type="ARBA" id="ARBA00000085"/>
    </source>
</evidence>
<feature type="domain" description="Histidine kinase" evidence="9">
    <location>
        <begin position="284"/>
        <end position="528"/>
    </location>
</feature>
<evidence type="ECO:0000259" key="9">
    <source>
        <dbReference type="PROSITE" id="PS50109"/>
    </source>
</evidence>
<dbReference type="CDD" id="cd16922">
    <property type="entry name" value="HATPase_EvgS-ArcB-TorS-like"/>
    <property type="match status" value="1"/>
</dbReference>
<dbReference type="PROSITE" id="PS50109">
    <property type="entry name" value="HIS_KIN"/>
    <property type="match status" value="1"/>
</dbReference>
<keyword evidence="5 13" id="KW-0808">Transferase</keyword>
<dbReference type="eggNOG" id="COG2204">
    <property type="taxonomic scope" value="Bacteria"/>
</dbReference>
<evidence type="ECO:0000313" key="14">
    <source>
        <dbReference type="Proteomes" id="UP000010472"/>
    </source>
</evidence>
<dbReference type="SMART" id="SM00091">
    <property type="entry name" value="PAS"/>
    <property type="match status" value="1"/>
</dbReference>
<keyword evidence="6" id="KW-0902">Two-component regulatory system</keyword>
<dbReference type="GO" id="GO:0000155">
    <property type="term" value="F:phosphorelay sensor kinase activity"/>
    <property type="evidence" value="ECO:0007669"/>
    <property type="project" value="InterPro"/>
</dbReference>
<dbReference type="InterPro" id="IPR001789">
    <property type="entry name" value="Sig_transdc_resp-reg_receiver"/>
</dbReference>
<dbReference type="InterPro" id="IPR001610">
    <property type="entry name" value="PAC"/>
</dbReference>
<evidence type="ECO:0000313" key="13">
    <source>
        <dbReference type="EMBL" id="AFZ12132.1"/>
    </source>
</evidence>
<dbReference type="SUPFAM" id="SSF55785">
    <property type="entry name" value="PYP-like sensor domain (PAS domain)"/>
    <property type="match status" value="1"/>
</dbReference>
<dbReference type="InterPro" id="IPR003594">
    <property type="entry name" value="HATPase_dom"/>
</dbReference>
<evidence type="ECO:0000256" key="4">
    <source>
        <dbReference type="ARBA" id="ARBA00022553"/>
    </source>
</evidence>
<dbReference type="Pfam" id="PF00512">
    <property type="entry name" value="HisKA"/>
    <property type="match status" value="1"/>
</dbReference>
<dbReference type="Gene3D" id="3.40.50.2300">
    <property type="match status" value="2"/>
</dbReference>
<dbReference type="EC" id="2.7.13.3" evidence="3"/>
<dbReference type="InterPro" id="IPR000700">
    <property type="entry name" value="PAS-assoc_C"/>
</dbReference>
<dbReference type="Pfam" id="PF00072">
    <property type="entry name" value="Response_reg"/>
    <property type="match status" value="2"/>
</dbReference>
<accession>K9VXA3</accession>
<dbReference type="InterPro" id="IPR003661">
    <property type="entry name" value="HisK_dim/P_dom"/>
</dbReference>
<dbReference type="Gene3D" id="3.30.450.20">
    <property type="entry name" value="PAS domain"/>
    <property type="match status" value="1"/>
</dbReference>
<keyword evidence="14" id="KW-1185">Reference proteome</keyword>
<dbReference type="InterPro" id="IPR011006">
    <property type="entry name" value="CheY-like_superfamily"/>
</dbReference>
<dbReference type="SMART" id="SM00086">
    <property type="entry name" value="PAC"/>
    <property type="match status" value="1"/>
</dbReference>
<dbReference type="STRING" id="1173022.Cri9333_1231"/>
<dbReference type="PROSITE" id="PS50110">
    <property type="entry name" value="RESPONSE_REGULATORY"/>
    <property type="match status" value="2"/>
</dbReference>
<keyword evidence="4 8" id="KW-0597">Phosphoprotein</keyword>
<dbReference type="PROSITE" id="PS50112">
    <property type="entry name" value="PAS"/>
    <property type="match status" value="1"/>
</dbReference>
<dbReference type="Pfam" id="PF02518">
    <property type="entry name" value="HATPase_c"/>
    <property type="match status" value="1"/>
</dbReference>
<feature type="domain" description="Response regulatory" evidence="10">
    <location>
        <begin position="6"/>
        <end position="122"/>
    </location>
</feature>
<feature type="domain" description="PAC" evidence="12">
    <location>
        <begin position="207"/>
        <end position="259"/>
    </location>
</feature>
<feature type="modified residue" description="4-aspartylphosphate" evidence="8">
    <location>
        <position position="604"/>
    </location>
</feature>
<evidence type="ECO:0000256" key="3">
    <source>
        <dbReference type="ARBA" id="ARBA00012438"/>
    </source>
</evidence>
<comment type="catalytic activity">
    <reaction evidence="1">
        <text>ATP + protein L-histidine = ADP + protein N-phospho-L-histidine.</text>
        <dbReference type="EC" id="2.7.13.3"/>
    </reaction>
</comment>
<dbReference type="InterPro" id="IPR035965">
    <property type="entry name" value="PAS-like_dom_sf"/>
</dbReference>
<feature type="modified residue" description="4-aspartylphosphate" evidence="8">
    <location>
        <position position="57"/>
    </location>
</feature>
<evidence type="ECO:0000256" key="2">
    <source>
        <dbReference type="ARBA" id="ARBA00006402"/>
    </source>
</evidence>
<dbReference type="PANTHER" id="PTHR43547:SF2">
    <property type="entry name" value="HYBRID SIGNAL TRANSDUCTION HISTIDINE KINASE C"/>
    <property type="match status" value="1"/>
</dbReference>
<dbReference type="InterPro" id="IPR036890">
    <property type="entry name" value="HATPase_C_sf"/>
</dbReference>
<dbReference type="SUPFAM" id="SSF47384">
    <property type="entry name" value="Homodimeric domain of signal transducing histidine kinase"/>
    <property type="match status" value="1"/>
</dbReference>
<dbReference type="InterPro" id="IPR005467">
    <property type="entry name" value="His_kinase_dom"/>
</dbReference>
<dbReference type="InterPro" id="IPR000014">
    <property type="entry name" value="PAS"/>
</dbReference>
<dbReference type="SUPFAM" id="SSF52172">
    <property type="entry name" value="CheY-like"/>
    <property type="match status" value="2"/>
</dbReference>
<dbReference type="SUPFAM" id="SSF55874">
    <property type="entry name" value="ATPase domain of HSP90 chaperone/DNA topoisomerase II/histidine kinase"/>
    <property type="match status" value="1"/>
</dbReference>
<sequence length="677" mass="75079">MSQTLRVLVIDDNPDDRLLAIRQLEREFDDLNIEQINNPAHLEQAINAGNFDLVITDYQLQWTNGIAVIRRIKEQYPDCPIIMFTNSGDEEVAVEAMKAGLDDYIIKSPKHYMRLARAARSVMERVWQRQALKEYETLYRRLFEGVPVGLYRTTATGEIKDANSAMAQMLGYVNPQSLFGVKLVDLYVNPQAGDLWEAQIQQQGVVRNFEVQFCCSNGNIIWVLNSARAVTDNTLQILYYEGAIEDITERKRIEIEREKLLKSEQAARESAEAANRIKDEFLATLSHELRTPLNAILGWARMLHSRQLDQNTTTRALEVIERNAIAQTNLINDLLDISKIISGQSRLQIREVDLGLIIHTAIDSMQPAADAKNIQLNCIIDAVARIYKGDADKLQQVIWNLLSNAIKFTPSGGKVEVELSLSTNSKNQPLEAGLQIAIEQGSRASLISQAFVEIRVSDTGIGIPPECTPYIFERFRQVDSSITRSHGGLGLGLAIVRHLVELHGGTVSAEGAGLGKGATFIVQLPLLPETKILVEEEGELPAFESAPVQPLQNLRLLVVDDDPDSRELLDAILEQEGAEIILAASVREALAVLNQSSPDVLISDIGMPTEDGYALIRQIRNGEVLPAIPAIALTAFAHDSDRQKAQEAGFQWHLSKPVDPNELIMVVATLAGRTAKL</sequence>
<dbReference type="eggNOG" id="COG2202">
    <property type="taxonomic scope" value="Bacteria"/>
</dbReference>
<dbReference type="PATRIC" id="fig|1173022.3.peg.1336"/>
<gene>
    <name evidence="13" type="ORF">Cri9333_1231</name>
</gene>
<reference evidence="13 14" key="1">
    <citation type="submission" date="2012-06" db="EMBL/GenBank/DDBJ databases">
        <title>Finished chromosome of genome of Crinalium epipsammum PCC 9333.</title>
        <authorList>
            <consortium name="US DOE Joint Genome Institute"/>
            <person name="Gugger M."/>
            <person name="Coursin T."/>
            <person name="Rippka R."/>
            <person name="Tandeau De Marsac N."/>
            <person name="Huntemann M."/>
            <person name="Wei C.-L."/>
            <person name="Han J."/>
            <person name="Detter J.C."/>
            <person name="Han C."/>
            <person name="Tapia R."/>
            <person name="Davenport K."/>
            <person name="Daligault H."/>
            <person name="Erkkila T."/>
            <person name="Gu W."/>
            <person name="Munk A.C.C."/>
            <person name="Teshima H."/>
            <person name="Xu Y."/>
            <person name="Chain P."/>
            <person name="Chen A."/>
            <person name="Krypides N."/>
            <person name="Mavromatis K."/>
            <person name="Markowitz V."/>
            <person name="Szeto E."/>
            <person name="Ivanova N."/>
            <person name="Mikhailova N."/>
            <person name="Ovchinnikova G."/>
            <person name="Pagani I."/>
            <person name="Pati A."/>
            <person name="Goodwin L."/>
            <person name="Peters L."/>
            <person name="Pitluck S."/>
            <person name="Woyke T."/>
            <person name="Kerfeld C."/>
        </authorList>
    </citation>
    <scope>NUCLEOTIDE SEQUENCE [LARGE SCALE GENOMIC DNA]</scope>
    <source>
        <strain evidence="13 14">PCC 9333</strain>
    </source>
</reference>
<organism evidence="13 14">
    <name type="scientific">Crinalium epipsammum PCC 9333</name>
    <dbReference type="NCBI Taxonomy" id="1173022"/>
    <lineage>
        <taxon>Bacteria</taxon>
        <taxon>Bacillati</taxon>
        <taxon>Cyanobacteriota</taxon>
        <taxon>Cyanophyceae</taxon>
        <taxon>Gomontiellales</taxon>
        <taxon>Gomontiellaceae</taxon>
        <taxon>Crinalium</taxon>
    </lineage>
</organism>
<dbReference type="Gene3D" id="1.10.287.130">
    <property type="match status" value="1"/>
</dbReference>
<feature type="domain" description="Response regulatory" evidence="10">
    <location>
        <begin position="555"/>
        <end position="671"/>
    </location>
</feature>
<comment type="similarity">
    <text evidence="2">In the N-terminal section; belongs to the phytochrome family.</text>
</comment>
<dbReference type="PROSITE" id="PS50113">
    <property type="entry name" value="PAC"/>
    <property type="match status" value="1"/>
</dbReference>
<evidence type="ECO:0000256" key="8">
    <source>
        <dbReference type="PROSITE-ProRule" id="PRU00169"/>
    </source>
</evidence>
<dbReference type="PANTHER" id="PTHR43547">
    <property type="entry name" value="TWO-COMPONENT HISTIDINE KINASE"/>
    <property type="match status" value="1"/>
</dbReference>
<feature type="domain" description="PAS" evidence="11">
    <location>
        <begin position="135"/>
        <end position="172"/>
    </location>
</feature>
<dbReference type="Pfam" id="PF13426">
    <property type="entry name" value="PAS_9"/>
    <property type="match status" value="1"/>
</dbReference>
<dbReference type="KEGG" id="cep:Cri9333_1231"/>
<dbReference type="InterPro" id="IPR036097">
    <property type="entry name" value="HisK_dim/P_sf"/>
</dbReference>
<dbReference type="HOGENOM" id="CLU_000445_114_15_3"/>
<dbReference type="Proteomes" id="UP000010472">
    <property type="component" value="Chromosome"/>
</dbReference>
<dbReference type="SMART" id="SM00388">
    <property type="entry name" value="HisKA"/>
    <property type="match status" value="1"/>
</dbReference>
<dbReference type="EMBL" id="CP003620">
    <property type="protein sequence ID" value="AFZ12132.1"/>
    <property type="molecule type" value="Genomic_DNA"/>
</dbReference>
<proteinExistence type="inferred from homology"/>
<dbReference type="eggNOG" id="COG2205">
    <property type="taxonomic scope" value="Bacteria"/>
</dbReference>
<evidence type="ECO:0000259" key="11">
    <source>
        <dbReference type="PROSITE" id="PS50112"/>
    </source>
</evidence>
<dbReference type="eggNOG" id="COG0784">
    <property type="taxonomic scope" value="Bacteria"/>
</dbReference>
<dbReference type="NCBIfam" id="TIGR00229">
    <property type="entry name" value="sensory_box"/>
    <property type="match status" value="1"/>
</dbReference>
<name>K9VXA3_9CYAN</name>
<evidence type="ECO:0000256" key="6">
    <source>
        <dbReference type="ARBA" id="ARBA00023012"/>
    </source>
</evidence>
<evidence type="ECO:0000256" key="7">
    <source>
        <dbReference type="ARBA" id="ARBA00074306"/>
    </source>
</evidence>
<dbReference type="PRINTS" id="PR00344">
    <property type="entry name" value="BCTRLSENSOR"/>
</dbReference>
<dbReference type="CDD" id="cd00082">
    <property type="entry name" value="HisKA"/>
    <property type="match status" value="1"/>
</dbReference>
<dbReference type="RefSeq" id="WP_015202254.1">
    <property type="nucleotide sequence ID" value="NC_019753.1"/>
</dbReference>
<dbReference type="FunFam" id="3.30.565.10:FF:000010">
    <property type="entry name" value="Sensor histidine kinase RcsC"/>
    <property type="match status" value="1"/>
</dbReference>
<dbReference type="CDD" id="cd00156">
    <property type="entry name" value="REC"/>
    <property type="match status" value="1"/>
</dbReference>
<dbReference type="AlphaFoldDB" id="K9VXA3"/>
<dbReference type="CDD" id="cd17580">
    <property type="entry name" value="REC_2_DhkD-like"/>
    <property type="match status" value="1"/>
</dbReference>
<dbReference type="CDD" id="cd00130">
    <property type="entry name" value="PAS"/>
    <property type="match status" value="1"/>
</dbReference>
<protein>
    <recommendedName>
        <fullName evidence="7">Circadian input-output histidine kinase CikA</fullName>
        <ecNumber evidence="3">2.7.13.3</ecNumber>
    </recommendedName>
</protein>